<dbReference type="AlphaFoldDB" id="A0A6C0EP54"/>
<dbReference type="EMBL" id="MN738892">
    <property type="protein sequence ID" value="QHT30130.1"/>
    <property type="molecule type" value="Genomic_DNA"/>
</dbReference>
<proteinExistence type="predicted"/>
<evidence type="ECO:0000313" key="1">
    <source>
        <dbReference type="EMBL" id="QHT30130.1"/>
    </source>
</evidence>
<sequence>MEQCQKRTVLSNDICRKKKTKLLDSIQNEYCLKRNQFYPEQPSPNLFCNRLEIRMKAYYNNLYNSFKL</sequence>
<organism evidence="1">
    <name type="scientific">viral metagenome</name>
    <dbReference type="NCBI Taxonomy" id="1070528"/>
    <lineage>
        <taxon>unclassified sequences</taxon>
        <taxon>metagenomes</taxon>
        <taxon>organismal metagenomes</taxon>
    </lineage>
</organism>
<accession>A0A6C0EP54</accession>
<reference evidence="1" key="1">
    <citation type="journal article" date="2020" name="Nature">
        <title>Giant virus diversity and host interactions through global metagenomics.</title>
        <authorList>
            <person name="Schulz F."/>
            <person name="Roux S."/>
            <person name="Paez-Espino D."/>
            <person name="Jungbluth S."/>
            <person name="Walsh D.A."/>
            <person name="Denef V.J."/>
            <person name="McMahon K.D."/>
            <person name="Konstantinidis K.T."/>
            <person name="Eloe-Fadrosh E.A."/>
            <person name="Kyrpides N.C."/>
            <person name="Woyke T."/>
        </authorList>
    </citation>
    <scope>NUCLEOTIDE SEQUENCE</scope>
    <source>
        <strain evidence="1">GVMAG-M-3300009149-34</strain>
    </source>
</reference>
<protein>
    <submittedName>
        <fullName evidence="1">Uncharacterized protein</fullName>
    </submittedName>
</protein>
<name>A0A6C0EP54_9ZZZZ</name>